<dbReference type="EMBL" id="VZRI01001961">
    <property type="protein sequence ID" value="NWU89993.1"/>
    <property type="molecule type" value="Genomic_DNA"/>
</dbReference>
<evidence type="ECO:0000256" key="3">
    <source>
        <dbReference type="SAM" id="SignalP"/>
    </source>
</evidence>
<dbReference type="InterPro" id="IPR008608">
    <property type="entry name" value="Ectropic_vir_integratn_site_2A"/>
</dbReference>
<keyword evidence="5" id="KW-1185">Reference proteome</keyword>
<feature type="signal peptide" evidence="3">
    <location>
        <begin position="1"/>
        <end position="27"/>
    </location>
</feature>
<proteinExistence type="predicted"/>
<sequence length="252" mass="26621">MKTKRHGAPRFTFPVAVIFSLCWQTRANRTEYPGLGNETQTPISPNLRGSWDATAAATDPLPSSHLRSKATTGTQTRTLQSSSSPVARNSTLSAARSAAPAAAEPRGTSRPRSPVPKETCEDSKSLVLVCFAVIAVLALTCTFLLLSTVVMANKTSSLRKAQQGKHRPRSNADLLVANSLWPSAAGTWQRLPRDTAATDFILQTLGSGRESATRRQSVDGSTERVMAQAQGGGESSAPGSGKATATQCVAEI</sequence>
<keyword evidence="2" id="KW-1133">Transmembrane helix</keyword>
<evidence type="ECO:0000256" key="1">
    <source>
        <dbReference type="SAM" id="MobiDB-lite"/>
    </source>
</evidence>
<feature type="chain" id="PRO_5029477158" evidence="3">
    <location>
        <begin position="28"/>
        <end position="252"/>
    </location>
</feature>
<keyword evidence="2" id="KW-0812">Transmembrane</keyword>
<feature type="region of interest" description="Disordered" evidence="1">
    <location>
        <begin position="31"/>
        <end position="119"/>
    </location>
</feature>
<feature type="compositionally biased region" description="Polar residues" evidence="1">
    <location>
        <begin position="69"/>
        <end position="92"/>
    </location>
</feature>
<name>A0A7K6AIX7_UPUEP</name>
<dbReference type="OrthoDB" id="9448427at2759"/>
<keyword evidence="2" id="KW-0472">Membrane</keyword>
<comment type="caution">
    <text evidence="4">The sequence shown here is derived from an EMBL/GenBank/DDBJ whole genome shotgun (WGS) entry which is preliminary data.</text>
</comment>
<feature type="compositionally biased region" description="Polar residues" evidence="1">
    <location>
        <begin position="243"/>
        <end position="252"/>
    </location>
</feature>
<dbReference type="PANTHER" id="PTHR15568">
    <property type="entry name" value="ECOTROPIC VIRAL INTEGRATION SITE 2A"/>
    <property type="match status" value="1"/>
</dbReference>
<dbReference type="GO" id="GO:0016020">
    <property type="term" value="C:membrane"/>
    <property type="evidence" value="ECO:0007669"/>
    <property type="project" value="InterPro"/>
</dbReference>
<dbReference type="Proteomes" id="UP000544127">
    <property type="component" value="Unassembled WGS sequence"/>
</dbReference>
<feature type="non-terminal residue" evidence="4">
    <location>
        <position position="1"/>
    </location>
</feature>
<feature type="region of interest" description="Disordered" evidence="1">
    <location>
        <begin position="208"/>
        <end position="252"/>
    </location>
</feature>
<organism evidence="4 5">
    <name type="scientific">Upupa epops</name>
    <name type="common">Eurasian hoopoe</name>
    <dbReference type="NCBI Taxonomy" id="57439"/>
    <lineage>
        <taxon>Eukaryota</taxon>
        <taxon>Metazoa</taxon>
        <taxon>Chordata</taxon>
        <taxon>Craniata</taxon>
        <taxon>Vertebrata</taxon>
        <taxon>Euteleostomi</taxon>
        <taxon>Archelosauria</taxon>
        <taxon>Archosauria</taxon>
        <taxon>Dinosauria</taxon>
        <taxon>Saurischia</taxon>
        <taxon>Theropoda</taxon>
        <taxon>Coelurosauria</taxon>
        <taxon>Aves</taxon>
        <taxon>Neognathae</taxon>
        <taxon>Neoaves</taxon>
        <taxon>Telluraves</taxon>
        <taxon>Coraciimorphae</taxon>
        <taxon>Bucerotiformes</taxon>
        <taxon>Upupidae</taxon>
        <taxon>Upupa</taxon>
    </lineage>
</organism>
<evidence type="ECO:0000313" key="4">
    <source>
        <dbReference type="EMBL" id="NWU89993.1"/>
    </source>
</evidence>
<feature type="compositionally biased region" description="Low complexity" evidence="1">
    <location>
        <begin position="93"/>
        <end position="106"/>
    </location>
</feature>
<dbReference type="AlphaFoldDB" id="A0A7K6AIX7"/>
<dbReference type="Pfam" id="PF05399">
    <property type="entry name" value="EVI2A"/>
    <property type="match status" value="1"/>
</dbReference>
<reference evidence="4 5" key="1">
    <citation type="submission" date="2019-09" db="EMBL/GenBank/DDBJ databases">
        <title>Bird 10,000 Genomes (B10K) Project - Family phase.</title>
        <authorList>
            <person name="Zhang G."/>
        </authorList>
    </citation>
    <scope>NUCLEOTIDE SEQUENCE [LARGE SCALE GENOMIC DNA]</scope>
    <source>
        <strain evidence="4">B10K-DU-012-37</strain>
    </source>
</reference>
<accession>A0A7K6AIX7</accession>
<evidence type="ECO:0000256" key="2">
    <source>
        <dbReference type="SAM" id="Phobius"/>
    </source>
</evidence>
<keyword evidence="3" id="KW-0732">Signal</keyword>
<dbReference type="PANTHER" id="PTHR15568:SF0">
    <property type="entry name" value="PROTEIN EVI2A"/>
    <property type="match status" value="1"/>
</dbReference>
<evidence type="ECO:0000313" key="5">
    <source>
        <dbReference type="Proteomes" id="UP000544127"/>
    </source>
</evidence>
<feature type="non-terminal residue" evidence="4">
    <location>
        <position position="252"/>
    </location>
</feature>
<protein>
    <submittedName>
        <fullName evidence="4">EVI2A protein</fullName>
    </submittedName>
</protein>
<gene>
    <name evidence="4" type="primary">Evi2a</name>
    <name evidence="4" type="ORF">UPUEPO_R12229</name>
</gene>
<feature type="transmembrane region" description="Helical" evidence="2">
    <location>
        <begin position="126"/>
        <end position="152"/>
    </location>
</feature>